<accession>A0A1U7J084</accession>
<sequence length="743" mass="79851">MAKKSDIRTVLKKLVNLEDENHNPSNNDSFNQVLERARLGRRGFLKGSSSLAAAAMLGTGLAFAADSTKQAGKAAKAATDLRLSFSPVAKSIADTLVVPEGYTARVLLATGDPIKGNVTPYKNDGTDNDFEGRAGDHHDAMHYFGLNRAGNGWDPNGSDRALLCINHEVCEDVGFVHPNGPTNYGTESTEARPAIEIDKEVAAHGVTVVEVVKQGSTYAINRDSRFNHRVTAATRCQISGPARRSPLLATAFSPSGEQTRGTLNNCANGYTPWGTYLTCEENWAGYFNRREDDSARTAKELVAFKRYGIGNATSGRYNWSRADATGNTDLYQRWDASKTAARANQDFRNVANTFGWVVEIDPFNPSAMPQKRTAIGRFAHEGCWPAAAVEGQPLVFYSGDDARNEYTYKFVSAARWDPRDTNRGMAAGNKYLDAGTLYAAKFNDDGTGEWLPLTMGNPKIANYADYAFADEADVLINARIAADAAGATKMDRPEWGGVNPVNGDVYLTLTNNVSSSGGRGVGTPLNAANPRYYADAKGDTVSKGNVNGHVVRWREAGGNHAATTFEWDVYLFGARATAEADVNLSGLTDENDFSSPDGLWFSKAVPGLLWLQTDDGYITDSTNCMMLAALPGTVGDGTAKMVTNKGVPINGDADQQVKTYVGQGASPTVLSRFLVGPRDCEITGITESPDGQVIFVNIQHPGENSASVTDPAQFTSHWPDGGDARPRSATVVITRNDGGRIAV</sequence>
<gene>
    <name evidence="1" type="ORF">NIES30_21245</name>
</gene>
<keyword evidence="2" id="KW-1185">Reference proteome</keyword>
<dbReference type="OrthoDB" id="9801383at2"/>
<dbReference type="EMBL" id="MRCG01000019">
    <property type="protein sequence ID" value="OKH45012.1"/>
    <property type="molecule type" value="Genomic_DNA"/>
</dbReference>
<evidence type="ECO:0000313" key="1">
    <source>
        <dbReference type="EMBL" id="OKH45012.1"/>
    </source>
</evidence>
<reference evidence="1 2" key="1">
    <citation type="submission" date="2016-11" db="EMBL/GenBank/DDBJ databases">
        <title>Draft Genome Sequences of Nine Cyanobacterial Strains from Diverse Habitats.</title>
        <authorList>
            <person name="Zhu T."/>
            <person name="Hou S."/>
            <person name="Lu X."/>
            <person name="Hess W.R."/>
        </authorList>
    </citation>
    <scope>NUCLEOTIDE SEQUENCE [LARGE SCALE GENOMIC DNA]</scope>
    <source>
        <strain evidence="1 2">NIES-30</strain>
    </source>
</reference>
<dbReference type="PROSITE" id="PS51318">
    <property type="entry name" value="TAT"/>
    <property type="match status" value="1"/>
</dbReference>
<dbReference type="Pfam" id="PF05787">
    <property type="entry name" value="PhoX"/>
    <property type="match status" value="1"/>
</dbReference>
<dbReference type="Proteomes" id="UP000185557">
    <property type="component" value="Unassembled WGS sequence"/>
</dbReference>
<dbReference type="AlphaFoldDB" id="A0A1U7J084"/>
<evidence type="ECO:0000313" key="2">
    <source>
        <dbReference type="Proteomes" id="UP000185557"/>
    </source>
</evidence>
<name>A0A1U7J084_9CYAN</name>
<dbReference type="InterPro" id="IPR008557">
    <property type="entry name" value="PhoX"/>
</dbReference>
<dbReference type="RefSeq" id="WP_073610452.1">
    <property type="nucleotide sequence ID" value="NZ_MRCG01000019.1"/>
</dbReference>
<organism evidence="1 2">
    <name type="scientific">Phormidium tenue NIES-30</name>
    <dbReference type="NCBI Taxonomy" id="549789"/>
    <lineage>
        <taxon>Bacteria</taxon>
        <taxon>Bacillati</taxon>
        <taxon>Cyanobacteriota</taxon>
        <taxon>Cyanophyceae</taxon>
        <taxon>Oscillatoriophycideae</taxon>
        <taxon>Oscillatoriales</taxon>
        <taxon>Oscillatoriaceae</taxon>
        <taxon>Phormidium</taxon>
    </lineage>
</organism>
<dbReference type="STRING" id="549789.NIES30_21245"/>
<comment type="caution">
    <text evidence="1">The sequence shown here is derived from an EMBL/GenBank/DDBJ whole genome shotgun (WGS) entry which is preliminary data.</text>
</comment>
<dbReference type="InterPro" id="IPR006311">
    <property type="entry name" value="TAT_signal"/>
</dbReference>
<dbReference type="PANTHER" id="PTHR35399">
    <property type="entry name" value="SLR8030 PROTEIN"/>
    <property type="match status" value="1"/>
</dbReference>
<protein>
    <submittedName>
        <fullName evidence="1">Phosphatase</fullName>
    </submittedName>
</protein>
<proteinExistence type="predicted"/>
<dbReference type="PANTHER" id="PTHR35399:SF2">
    <property type="entry name" value="DUF839 DOMAIN-CONTAINING PROTEIN"/>
    <property type="match status" value="1"/>
</dbReference>